<dbReference type="OrthoDB" id="9947256at2759"/>
<evidence type="ECO:0000313" key="2">
    <source>
        <dbReference type="EMBL" id="TTK63260.1"/>
    </source>
</evidence>
<accession>A0A556VCA4</accession>
<protein>
    <recommendedName>
        <fullName evidence="4">C2 calcium-dependent domain-containing protein 4C</fullName>
    </recommendedName>
</protein>
<sequence>MGETVRRRMSAGFIPAAPRSCSLDADSELRDLLLLRHDAARFMRESSASRESLRSIVVTPESIPQFTIPKRAAQERYTHSAEYRETHLGGDKAWKLTEDITEPLPSTSSSSSSSPAPGRKAKRSISDPDNHKRTSVRCSVTDQCLDPVTRGALSLPHLPKITTSYGFISLSQSPQMVNEEELLLQANSWTRSRKNIPSSHLKMEMISSSSGRTHPVQNGPQVSRGIGDCETSVCLTILSSSSSEAAAPRPKQSLLQCLRKLLSTPTLTKSI</sequence>
<dbReference type="PANTHER" id="PTHR46291">
    <property type="entry name" value="C2 DOMAIN-CONTAINING PROTEIN"/>
    <property type="match status" value="1"/>
</dbReference>
<keyword evidence="3" id="KW-1185">Reference proteome</keyword>
<organism evidence="2 3">
    <name type="scientific">Bagarius yarrelli</name>
    <name type="common">Goonch</name>
    <name type="synonym">Bagrus yarrelli</name>
    <dbReference type="NCBI Taxonomy" id="175774"/>
    <lineage>
        <taxon>Eukaryota</taxon>
        <taxon>Metazoa</taxon>
        <taxon>Chordata</taxon>
        <taxon>Craniata</taxon>
        <taxon>Vertebrata</taxon>
        <taxon>Euteleostomi</taxon>
        <taxon>Actinopterygii</taxon>
        <taxon>Neopterygii</taxon>
        <taxon>Teleostei</taxon>
        <taxon>Ostariophysi</taxon>
        <taxon>Siluriformes</taxon>
        <taxon>Sisoridae</taxon>
        <taxon>Sisorinae</taxon>
        <taxon>Bagarius</taxon>
    </lineage>
</organism>
<evidence type="ECO:0000313" key="3">
    <source>
        <dbReference type="Proteomes" id="UP000319801"/>
    </source>
</evidence>
<evidence type="ECO:0008006" key="4">
    <source>
        <dbReference type="Google" id="ProtNLM"/>
    </source>
</evidence>
<dbReference type="AlphaFoldDB" id="A0A556VCA4"/>
<name>A0A556VCA4_BAGYA</name>
<feature type="region of interest" description="Disordered" evidence="1">
    <location>
        <begin position="102"/>
        <end position="136"/>
    </location>
</feature>
<dbReference type="Proteomes" id="UP000319801">
    <property type="component" value="Unassembled WGS sequence"/>
</dbReference>
<comment type="caution">
    <text evidence="2">The sequence shown here is derived from an EMBL/GenBank/DDBJ whole genome shotgun (WGS) entry which is preliminary data.</text>
</comment>
<evidence type="ECO:0000256" key="1">
    <source>
        <dbReference type="SAM" id="MobiDB-lite"/>
    </source>
</evidence>
<dbReference type="InterPro" id="IPR043549">
    <property type="entry name" value="C2C4C/C2C4D"/>
</dbReference>
<proteinExistence type="predicted"/>
<dbReference type="PANTHER" id="PTHR46291:SF4">
    <property type="entry name" value="C2 CALCIUM-DEPENDENT DOMAIN-CONTAINING PROTEIN 4C-LIKE"/>
    <property type="match status" value="1"/>
</dbReference>
<dbReference type="EMBL" id="VCAZ01000229">
    <property type="protein sequence ID" value="TTK63260.1"/>
    <property type="molecule type" value="Genomic_DNA"/>
</dbReference>
<reference evidence="2 3" key="1">
    <citation type="journal article" date="2019" name="Genome Biol. Evol.">
        <title>Whole-Genome Sequencing of the Giant Devil Catfish, Bagarius yarrelli.</title>
        <authorList>
            <person name="Jiang W."/>
            <person name="Lv Y."/>
            <person name="Cheng L."/>
            <person name="Yang K."/>
            <person name="Chao B."/>
            <person name="Wang X."/>
            <person name="Li Y."/>
            <person name="Pan X."/>
            <person name="You X."/>
            <person name="Zhang Y."/>
            <person name="Yang J."/>
            <person name="Li J."/>
            <person name="Zhang X."/>
            <person name="Liu S."/>
            <person name="Sun C."/>
            <person name="Yang J."/>
            <person name="Shi Q."/>
        </authorList>
    </citation>
    <scope>NUCLEOTIDE SEQUENCE [LARGE SCALE GENOMIC DNA]</scope>
    <source>
        <strain evidence="2">JWS20170419001</strain>
        <tissue evidence="2">Muscle</tissue>
    </source>
</reference>
<gene>
    <name evidence="2" type="ORF">Baya_15651</name>
</gene>